<dbReference type="RefSeq" id="WP_133286172.1">
    <property type="nucleotide sequence ID" value="NZ_BJJW01000021.1"/>
</dbReference>
<accession>A0A5A5U5L2</accession>
<name>A0A5A5U5L2_LEUCI</name>
<reference evidence="1 2" key="1">
    <citation type="submission" date="2019-04" db="EMBL/GenBank/DDBJ databases">
        <title>A pseudo-fructophilic Leuconostoc citreum strain F192-5 isolated from peel of satsuma mandarin: the first report for isolation and characterization of strain-dependent fructophilic-like characteristics.</title>
        <authorList>
            <person name="Maeno S."/>
            <person name="Tanizawa Y."/>
            <person name="Kajikawa A."/>
            <person name="Kanesaki Y."/>
            <person name="Kubota E."/>
            <person name="Arita M."/>
            <person name="Leon D."/>
            <person name="Endo A."/>
        </authorList>
    </citation>
    <scope>NUCLEOTIDE SEQUENCE [LARGE SCALE GENOMIC DNA]</scope>
    <source>
        <strain evidence="1 2">F192-5</strain>
    </source>
</reference>
<evidence type="ECO:0000313" key="1">
    <source>
        <dbReference type="EMBL" id="GDZ84677.1"/>
    </source>
</evidence>
<evidence type="ECO:0000313" key="2">
    <source>
        <dbReference type="Proteomes" id="UP000323274"/>
    </source>
</evidence>
<dbReference type="EMBL" id="BJJW01000021">
    <property type="protein sequence ID" value="GDZ84677.1"/>
    <property type="molecule type" value="Genomic_DNA"/>
</dbReference>
<protein>
    <submittedName>
        <fullName evidence="1">Uncharacterized protein</fullName>
    </submittedName>
</protein>
<organism evidence="1 2">
    <name type="scientific">Leuconostoc citreum</name>
    <dbReference type="NCBI Taxonomy" id="33964"/>
    <lineage>
        <taxon>Bacteria</taxon>
        <taxon>Bacillati</taxon>
        <taxon>Bacillota</taxon>
        <taxon>Bacilli</taxon>
        <taxon>Lactobacillales</taxon>
        <taxon>Lactobacillaceae</taxon>
        <taxon>Leuconostoc</taxon>
    </lineage>
</organism>
<proteinExistence type="predicted"/>
<comment type="caution">
    <text evidence="1">The sequence shown here is derived from an EMBL/GenBank/DDBJ whole genome shotgun (WGS) entry which is preliminary data.</text>
</comment>
<gene>
    <name evidence="1" type="ORF">LCIT_19190</name>
</gene>
<dbReference type="Proteomes" id="UP000323274">
    <property type="component" value="Unassembled WGS sequence"/>
</dbReference>
<dbReference type="AlphaFoldDB" id="A0A5A5U5L2"/>
<sequence>MDYNKKKEAVFDDEASKAQLAKAFAKQPEEEQKEVTLSDDFNLPSTSQFQRKVQTTYTIRPDVKEGIDKLAAEQGFRSASAFVDLILEQVLKQK</sequence>